<keyword evidence="1" id="KW-0808">Transferase</keyword>
<reference evidence="4" key="1">
    <citation type="journal article" date="2014" name="Proc. Natl. Acad. Sci. U.S.A.">
        <title>Extensive sampling of basidiomycete genomes demonstrates inadequacy of the white-rot/brown-rot paradigm for wood decay fungi.</title>
        <authorList>
            <person name="Riley R."/>
            <person name="Salamov A.A."/>
            <person name="Brown D.W."/>
            <person name="Nagy L.G."/>
            <person name="Floudas D."/>
            <person name="Held B.W."/>
            <person name="Levasseur A."/>
            <person name="Lombard V."/>
            <person name="Morin E."/>
            <person name="Otillar R."/>
            <person name="Lindquist E.A."/>
            <person name="Sun H."/>
            <person name="LaButti K.M."/>
            <person name="Schmutz J."/>
            <person name="Jabbour D."/>
            <person name="Luo H."/>
            <person name="Baker S.E."/>
            <person name="Pisabarro A.G."/>
            <person name="Walton J.D."/>
            <person name="Blanchette R.A."/>
            <person name="Henrissat B."/>
            <person name="Martin F."/>
            <person name="Cullen D."/>
            <person name="Hibbett D.S."/>
            <person name="Grigoriev I.V."/>
        </authorList>
    </citation>
    <scope>NUCLEOTIDE SEQUENCE [LARGE SCALE GENOMIC DNA]</scope>
    <source>
        <strain evidence="4">MUCL 33604</strain>
    </source>
</reference>
<dbReference type="EC" id="2.7.7.48" evidence="1"/>
<keyword evidence="1" id="KW-0694">RNA-binding</keyword>
<comment type="catalytic activity">
    <reaction evidence="1">
        <text>RNA(n) + a ribonucleoside 5'-triphosphate = RNA(n+1) + diphosphate</text>
        <dbReference type="Rhea" id="RHEA:21248"/>
        <dbReference type="Rhea" id="RHEA-COMP:14527"/>
        <dbReference type="Rhea" id="RHEA-COMP:17342"/>
        <dbReference type="ChEBI" id="CHEBI:33019"/>
        <dbReference type="ChEBI" id="CHEBI:61557"/>
        <dbReference type="ChEBI" id="CHEBI:140395"/>
        <dbReference type="EC" id="2.7.7.48"/>
    </reaction>
</comment>
<dbReference type="HOGENOM" id="CLU_010624_0_0_1"/>
<organism evidence="3 4">
    <name type="scientific">Jaapia argillacea MUCL 33604</name>
    <dbReference type="NCBI Taxonomy" id="933084"/>
    <lineage>
        <taxon>Eukaryota</taxon>
        <taxon>Fungi</taxon>
        <taxon>Dikarya</taxon>
        <taxon>Basidiomycota</taxon>
        <taxon>Agaricomycotina</taxon>
        <taxon>Agaricomycetes</taxon>
        <taxon>Agaricomycetidae</taxon>
        <taxon>Jaapiales</taxon>
        <taxon>Jaapiaceae</taxon>
        <taxon>Jaapia</taxon>
    </lineage>
</organism>
<proteinExistence type="inferred from homology"/>
<dbReference type="InterPro" id="IPR057596">
    <property type="entry name" value="RDRP_core"/>
</dbReference>
<evidence type="ECO:0000256" key="1">
    <source>
        <dbReference type="RuleBase" id="RU363098"/>
    </source>
</evidence>
<accession>A0A067PLX4</accession>
<dbReference type="PANTHER" id="PTHR23079">
    <property type="entry name" value="RNA-DEPENDENT RNA POLYMERASE"/>
    <property type="match status" value="1"/>
</dbReference>
<comment type="similarity">
    <text evidence="1">Belongs to the RdRP family.</text>
</comment>
<gene>
    <name evidence="3" type="ORF">JAAARDRAFT_208175</name>
</gene>
<protein>
    <recommendedName>
        <fullName evidence="1">RNA-dependent RNA polymerase</fullName>
        <ecNumber evidence="1">2.7.7.48</ecNumber>
    </recommendedName>
</protein>
<sequence>MSHDLLMQINALEYMLTGHRPWVIGDSDDRHDEPLLPANGMGDDKFPVFPDVFALRALLVKRQCEVLTAHVDAKGNIDSPVPKQVPESRATRLAGDPKRLLFLKIHRKIPNGHLRALMSQWVDFGIQLGHPFGRYSFLGFTESGLKSGQLLFFKEDRRLTVQVLTKNLDAVYLNGGYGRFAARLQLSFSSTIECLQIPNNQVVQVPDLQAEDGSLSSDGCGMIRESVARSICETHKLPIDTSVFQIRRGGIKGLLVSYPDEDFDDILLYPYQVARPNQYSIMYHPSMLKYEGGPSELELLGISSCPPSARLHRHFIILLLSRGISLGVFKRLMQEQIDLVRRITDSRDVAIRCLRREMAASPTSNKPAQEVYEVMRAGHELKEPFVESKLVAFQNNQYRRLKENFGIPVESSCYLYGVIDEYGLLDEGYVFISLTGRSVPQGVDVLVGRNPSFCPEDLRVFRTADNREMYRPLGHLRNCIVFSQISSHSVPDTMASGYARICSHLEIISVIVVHASDLDGDKYFVTWDPLLIPTSQTEYRQPVSFVPLRNWSLQNIKVAAVETFVELRFNYLLGTMVNEWERAALADPRLARGQYPRELARLIESTLDMVKSGESPRALSQEFQTLRSQSSLGLSTRTSSCVNPIQVLRELVPQERITRMNHYNCDKALLPKGERPAGWLRHISDGAKVINQFGGDLQKALDSDTLENEYGNTESQTLRETDKVRLRYMSHYFGGGTRKQSAEQEMRASAWYALGYKQKKQSFAWLGMRYLNKIKAESTAGL</sequence>
<keyword evidence="1" id="KW-0548">Nucleotidyltransferase</keyword>
<evidence type="ECO:0000259" key="2">
    <source>
        <dbReference type="Pfam" id="PF05183"/>
    </source>
</evidence>
<dbReference type="OrthoDB" id="6513042at2759"/>
<name>A0A067PLX4_9AGAM</name>
<dbReference type="STRING" id="933084.A0A067PLX4"/>
<dbReference type="Proteomes" id="UP000027265">
    <property type="component" value="Unassembled WGS sequence"/>
</dbReference>
<dbReference type="GO" id="GO:0031380">
    <property type="term" value="C:nuclear RNA-directed RNA polymerase complex"/>
    <property type="evidence" value="ECO:0007669"/>
    <property type="project" value="TreeGrafter"/>
</dbReference>
<dbReference type="EMBL" id="KL197723">
    <property type="protein sequence ID" value="KDQ55913.1"/>
    <property type="molecule type" value="Genomic_DNA"/>
</dbReference>
<dbReference type="InterPro" id="IPR007855">
    <property type="entry name" value="RDRP"/>
</dbReference>
<dbReference type="GO" id="GO:0030422">
    <property type="term" value="P:siRNA processing"/>
    <property type="evidence" value="ECO:0007669"/>
    <property type="project" value="TreeGrafter"/>
</dbReference>
<evidence type="ECO:0000313" key="3">
    <source>
        <dbReference type="EMBL" id="KDQ55913.1"/>
    </source>
</evidence>
<keyword evidence="4" id="KW-1185">Reference proteome</keyword>
<dbReference type="InParanoid" id="A0A067PLX4"/>
<dbReference type="GO" id="GO:0003723">
    <property type="term" value="F:RNA binding"/>
    <property type="evidence" value="ECO:0007669"/>
    <property type="project" value="UniProtKB-KW"/>
</dbReference>
<dbReference type="PANTHER" id="PTHR23079:SF55">
    <property type="entry name" value="RNA-DIRECTED RNA POLYMERASE"/>
    <property type="match status" value="1"/>
</dbReference>
<evidence type="ECO:0000313" key="4">
    <source>
        <dbReference type="Proteomes" id="UP000027265"/>
    </source>
</evidence>
<feature type="domain" description="RDRP core" evidence="2">
    <location>
        <begin position="133"/>
        <end position="617"/>
    </location>
</feature>
<keyword evidence="1" id="KW-0696">RNA-directed RNA polymerase</keyword>
<dbReference type="AlphaFoldDB" id="A0A067PLX4"/>
<dbReference type="Pfam" id="PF05183">
    <property type="entry name" value="RdRP"/>
    <property type="match status" value="1"/>
</dbReference>
<dbReference type="GO" id="GO:0003968">
    <property type="term" value="F:RNA-directed RNA polymerase activity"/>
    <property type="evidence" value="ECO:0007669"/>
    <property type="project" value="UniProtKB-KW"/>
</dbReference>